<dbReference type="eggNOG" id="COG2165">
    <property type="taxonomic scope" value="Bacteria"/>
</dbReference>
<gene>
    <name evidence="3" type="ordered locus">RB6634</name>
</gene>
<dbReference type="SUPFAM" id="SSF54523">
    <property type="entry name" value="Pili subunits"/>
    <property type="match status" value="1"/>
</dbReference>
<evidence type="ECO:0000256" key="1">
    <source>
        <dbReference type="SAM" id="Phobius"/>
    </source>
</evidence>
<accession>Q7UPY8</accession>
<keyword evidence="4" id="KW-1185">Reference proteome</keyword>
<keyword evidence="1" id="KW-1133">Transmembrane helix</keyword>
<dbReference type="AlphaFoldDB" id="Q7UPY8"/>
<dbReference type="PANTHER" id="PTHR30093:SF2">
    <property type="entry name" value="TYPE II SECRETION SYSTEM PROTEIN H"/>
    <property type="match status" value="1"/>
</dbReference>
<dbReference type="STRING" id="243090.RB6634"/>
<reference evidence="3 4" key="1">
    <citation type="journal article" date="2003" name="Proc. Natl. Acad. Sci. U.S.A.">
        <title>Complete genome sequence of the marine planctomycete Pirellula sp. strain 1.</title>
        <authorList>
            <person name="Gloeckner F.O."/>
            <person name="Kube M."/>
            <person name="Bauer M."/>
            <person name="Teeling H."/>
            <person name="Lombardot T."/>
            <person name="Ludwig W."/>
            <person name="Gade D."/>
            <person name="Beck A."/>
            <person name="Borzym K."/>
            <person name="Heitmann K."/>
            <person name="Rabus R."/>
            <person name="Schlesner H."/>
            <person name="Amann R."/>
            <person name="Reinhardt R."/>
        </authorList>
    </citation>
    <scope>NUCLEOTIDE SEQUENCE [LARGE SCALE GENOMIC DNA]</scope>
    <source>
        <strain evidence="4">DSM 10527 / NCIMB 13988 / SH1</strain>
    </source>
</reference>
<evidence type="ECO:0000259" key="2">
    <source>
        <dbReference type="Pfam" id="PF07596"/>
    </source>
</evidence>
<feature type="transmembrane region" description="Helical" evidence="1">
    <location>
        <begin position="64"/>
        <end position="87"/>
    </location>
</feature>
<dbReference type="PANTHER" id="PTHR30093">
    <property type="entry name" value="GENERAL SECRETION PATHWAY PROTEIN G"/>
    <property type="match status" value="1"/>
</dbReference>
<dbReference type="Pfam" id="PF07963">
    <property type="entry name" value="N_methyl"/>
    <property type="match status" value="1"/>
</dbReference>
<dbReference type="PROSITE" id="PS00409">
    <property type="entry name" value="PROKAR_NTER_METHYL"/>
    <property type="match status" value="1"/>
</dbReference>
<evidence type="ECO:0000313" key="3">
    <source>
        <dbReference type="EMBL" id="CAD74918.1"/>
    </source>
</evidence>
<dbReference type="InParanoid" id="Q7UPY8"/>
<dbReference type="HOGENOM" id="CLU_041661_0_0_0"/>
<dbReference type="OrthoDB" id="255848at2"/>
<dbReference type="NCBIfam" id="TIGR02532">
    <property type="entry name" value="IV_pilin_GFxxxE"/>
    <property type="match status" value="1"/>
</dbReference>
<dbReference type="PATRIC" id="fig|243090.15.peg.3217"/>
<name>Q7UPY8_RHOBA</name>
<proteinExistence type="predicted"/>
<evidence type="ECO:0000313" key="4">
    <source>
        <dbReference type="Proteomes" id="UP000001025"/>
    </source>
</evidence>
<dbReference type="EMBL" id="BX294144">
    <property type="protein sequence ID" value="CAD74918.1"/>
    <property type="molecule type" value="Genomic_DNA"/>
</dbReference>
<dbReference type="Pfam" id="PF07596">
    <property type="entry name" value="SBP_bac_10"/>
    <property type="match status" value="1"/>
</dbReference>
<dbReference type="KEGG" id="rba:RB6634"/>
<keyword evidence="1" id="KW-0812">Transmembrane</keyword>
<dbReference type="EnsemblBacteria" id="CAD74918">
    <property type="protein sequence ID" value="CAD74918"/>
    <property type="gene ID" value="RB6634"/>
</dbReference>
<dbReference type="InterPro" id="IPR011453">
    <property type="entry name" value="DUF1559"/>
</dbReference>
<dbReference type="InterPro" id="IPR045584">
    <property type="entry name" value="Pilin-like"/>
</dbReference>
<sequence length="365" mass="40236">MNASISLCAFRVFAIRCRMHASCVVWIGVRDRAISSNHFNTMTLFHQTQSRSRPRFRRNNQTGFTLVELLVVIAIIGVLVGLLLPAVQAAREAARRMSCSNNLKQLALGIHNYESSFRQFPPGYLHKFGEPGSMYLANHQGFSWGSAILPHIEQAALYDTIHFDRPTFDIENLSARETSLPTFLCPSDTYSEGEFVVRDDSLTPVLQYAGASYAANWGPSTPTINLDDTPLESDGVFFRNSNLRHADILDGLSNTLALGERTNGPLPVSTPSPGGHSNFETAWFAAVHDRDDFEDDHGHMVLFETQFRPNQIDGDDKGLSAPHVGLAQFALCDGSVRAITQEIDAEIYNALGSRNGGEVIDSDGF</sequence>
<keyword evidence="1" id="KW-0472">Membrane</keyword>
<feature type="domain" description="DUF1559" evidence="2">
    <location>
        <begin position="88"/>
        <end position="346"/>
    </location>
</feature>
<organism evidence="3 4">
    <name type="scientific">Rhodopirellula baltica (strain DSM 10527 / NCIMB 13988 / SH1)</name>
    <dbReference type="NCBI Taxonomy" id="243090"/>
    <lineage>
        <taxon>Bacteria</taxon>
        <taxon>Pseudomonadati</taxon>
        <taxon>Planctomycetota</taxon>
        <taxon>Planctomycetia</taxon>
        <taxon>Pirellulales</taxon>
        <taxon>Pirellulaceae</taxon>
        <taxon>Rhodopirellula</taxon>
    </lineage>
</organism>
<dbReference type="Gene3D" id="3.30.700.10">
    <property type="entry name" value="Glycoprotein, Type 4 Pilin"/>
    <property type="match status" value="1"/>
</dbReference>
<dbReference type="Proteomes" id="UP000001025">
    <property type="component" value="Chromosome"/>
</dbReference>
<dbReference type="InterPro" id="IPR012902">
    <property type="entry name" value="N_methyl_site"/>
</dbReference>
<protein>
    <recommendedName>
        <fullName evidence="2">DUF1559 domain-containing protein</fullName>
    </recommendedName>
</protein>